<evidence type="ECO:0000256" key="1">
    <source>
        <dbReference type="SAM" id="MobiDB-lite"/>
    </source>
</evidence>
<feature type="region of interest" description="Disordered" evidence="1">
    <location>
        <begin position="1"/>
        <end position="32"/>
    </location>
</feature>
<gene>
    <name evidence="2" type="ORF">GPM918_LOCUS19391</name>
    <name evidence="3" type="ORF">SRO942_LOCUS19388</name>
</gene>
<feature type="compositionally biased region" description="Basic and acidic residues" evidence="1">
    <location>
        <begin position="18"/>
        <end position="32"/>
    </location>
</feature>
<dbReference type="EMBL" id="CAJOBC010005869">
    <property type="protein sequence ID" value="CAF3878578.1"/>
    <property type="molecule type" value="Genomic_DNA"/>
</dbReference>
<comment type="caution">
    <text evidence="2">The sequence shown here is derived from an EMBL/GenBank/DDBJ whole genome shotgun (WGS) entry which is preliminary data.</text>
</comment>
<evidence type="ECO:0000313" key="2">
    <source>
        <dbReference type="EMBL" id="CAF1114509.1"/>
    </source>
</evidence>
<dbReference type="Proteomes" id="UP000663829">
    <property type="component" value="Unassembled WGS sequence"/>
</dbReference>
<evidence type="ECO:0000313" key="4">
    <source>
        <dbReference type="Proteomes" id="UP000663829"/>
    </source>
</evidence>
<protein>
    <submittedName>
        <fullName evidence="2">Uncharacterized protein</fullName>
    </submittedName>
</protein>
<sequence>MALKSNNFDNSVCSGDGRGGEVDPDDNNKKDKYHVFHDENQQISPVQIQFLKCQLPYIFSAKTIYDMDASVKYIISE</sequence>
<dbReference type="EMBL" id="CAJNOQ010005869">
    <property type="protein sequence ID" value="CAF1114509.1"/>
    <property type="molecule type" value="Genomic_DNA"/>
</dbReference>
<accession>A0A814Q2U8</accession>
<reference evidence="2" key="1">
    <citation type="submission" date="2021-02" db="EMBL/GenBank/DDBJ databases">
        <authorList>
            <person name="Nowell W R."/>
        </authorList>
    </citation>
    <scope>NUCLEOTIDE SEQUENCE</scope>
</reference>
<dbReference type="AlphaFoldDB" id="A0A814Q2U8"/>
<evidence type="ECO:0000313" key="3">
    <source>
        <dbReference type="EMBL" id="CAF3878578.1"/>
    </source>
</evidence>
<keyword evidence="4" id="KW-1185">Reference proteome</keyword>
<organism evidence="2 4">
    <name type="scientific">Didymodactylos carnosus</name>
    <dbReference type="NCBI Taxonomy" id="1234261"/>
    <lineage>
        <taxon>Eukaryota</taxon>
        <taxon>Metazoa</taxon>
        <taxon>Spiralia</taxon>
        <taxon>Gnathifera</taxon>
        <taxon>Rotifera</taxon>
        <taxon>Eurotatoria</taxon>
        <taxon>Bdelloidea</taxon>
        <taxon>Philodinida</taxon>
        <taxon>Philodinidae</taxon>
        <taxon>Didymodactylos</taxon>
    </lineage>
</organism>
<proteinExistence type="predicted"/>
<dbReference type="Proteomes" id="UP000681722">
    <property type="component" value="Unassembled WGS sequence"/>
</dbReference>
<feature type="compositionally biased region" description="Polar residues" evidence="1">
    <location>
        <begin position="1"/>
        <end position="13"/>
    </location>
</feature>
<name>A0A814Q2U8_9BILA</name>